<evidence type="ECO:0000313" key="1">
    <source>
        <dbReference type="EMBL" id="DAD79650.1"/>
    </source>
</evidence>
<proteinExistence type="predicted"/>
<dbReference type="EMBL" id="BK014869">
    <property type="protein sequence ID" value="DAD79650.1"/>
    <property type="molecule type" value="Genomic_DNA"/>
</dbReference>
<accession>A0A8S5MBM6</accession>
<protein>
    <submittedName>
        <fullName evidence="1">Homing endnuclease</fullName>
    </submittedName>
</protein>
<name>A0A8S5MBM6_9CAUD</name>
<sequence length="252" mass="28656">MARVQRSLSDRIKSKVTHEGECLIWNGAMAGNSPVIGKRLPSGGYTNLNIRTVRGMKLFPDTTVNTRFTTTCGNPRCIAKEHIILGTAKKQSERRVRRGDTKSNMEANKKLFSLIVHTEATYLVSELNVSYSTVLKMLKLNTSMYPYLLIKLKEHCDLDEVRDSDQSDTVIKLQFKLSTFALNFIRKCNEDELEKAYKRDDSIDAEMEYIELLDNCEVHNDHLVLKDGVDITPPYKCTCGYEGCVNPLHRGE</sequence>
<reference evidence="1" key="1">
    <citation type="journal article" date="2021" name="Proc. Natl. Acad. Sci. U.S.A.">
        <title>A Catalog of Tens of Thousands of Viruses from Human Metagenomes Reveals Hidden Associations with Chronic Diseases.</title>
        <authorList>
            <person name="Tisza M.J."/>
            <person name="Buck C.B."/>
        </authorList>
    </citation>
    <scope>NUCLEOTIDE SEQUENCE</scope>
    <source>
        <strain evidence="1">Ct53O25</strain>
    </source>
</reference>
<organism evidence="1">
    <name type="scientific">Podoviridae sp. ct53O25</name>
    <dbReference type="NCBI Taxonomy" id="2826539"/>
    <lineage>
        <taxon>Viruses</taxon>
        <taxon>Duplodnaviria</taxon>
        <taxon>Heunggongvirae</taxon>
        <taxon>Uroviricota</taxon>
        <taxon>Caudoviricetes</taxon>
    </lineage>
</organism>